<dbReference type="Proteomes" id="UP000501727">
    <property type="component" value="Chromosome"/>
</dbReference>
<dbReference type="PANTHER" id="PTHR43344:SF13">
    <property type="entry name" value="PHOSPHATASE RV3661-RELATED"/>
    <property type="match status" value="1"/>
</dbReference>
<evidence type="ECO:0000313" key="5">
    <source>
        <dbReference type="EMBL" id="BCA88510.1"/>
    </source>
</evidence>
<dbReference type="NCBIfam" id="TIGR01488">
    <property type="entry name" value="HAD-SF-IB"/>
    <property type="match status" value="1"/>
</dbReference>
<dbReference type="InterPro" id="IPR050582">
    <property type="entry name" value="HAD-like_SerB"/>
</dbReference>
<evidence type="ECO:0000256" key="2">
    <source>
        <dbReference type="ARBA" id="ARBA00022723"/>
    </source>
</evidence>
<keyword evidence="3" id="KW-0378">Hydrolase</keyword>
<evidence type="ECO:0008006" key="7">
    <source>
        <dbReference type="Google" id="ProtNLM"/>
    </source>
</evidence>
<evidence type="ECO:0000313" key="6">
    <source>
        <dbReference type="Proteomes" id="UP000501727"/>
    </source>
</evidence>
<name>A0A6F8SLN3_9ACTN</name>
<dbReference type="Pfam" id="PF12710">
    <property type="entry name" value="HAD"/>
    <property type="match status" value="1"/>
</dbReference>
<evidence type="ECO:0000256" key="1">
    <source>
        <dbReference type="ARBA" id="ARBA00009184"/>
    </source>
</evidence>
<dbReference type="InterPro" id="IPR036412">
    <property type="entry name" value="HAD-like_sf"/>
</dbReference>
<dbReference type="AlphaFoldDB" id="A0A6F8SLN3"/>
<dbReference type="RefSeq" id="WP_225885456.1">
    <property type="nucleotide sequence ID" value="NZ_AP022829.1"/>
</dbReference>
<dbReference type="KEGG" id="ahat:ADCFC_11290"/>
<evidence type="ECO:0000256" key="4">
    <source>
        <dbReference type="ARBA" id="ARBA00022842"/>
    </source>
</evidence>
<keyword evidence="6" id="KW-1185">Reference proteome</keyword>
<evidence type="ECO:0000256" key="3">
    <source>
        <dbReference type="ARBA" id="ARBA00022801"/>
    </source>
</evidence>
<dbReference type="Gene3D" id="1.20.1440.100">
    <property type="entry name" value="SG protein - dephosphorylation function"/>
    <property type="match status" value="1"/>
</dbReference>
<dbReference type="Gene3D" id="3.40.50.1000">
    <property type="entry name" value="HAD superfamily/HAD-like"/>
    <property type="match status" value="1"/>
</dbReference>
<dbReference type="InterPro" id="IPR023214">
    <property type="entry name" value="HAD_sf"/>
</dbReference>
<dbReference type="SUPFAM" id="SSF56784">
    <property type="entry name" value="HAD-like"/>
    <property type="match status" value="1"/>
</dbReference>
<dbReference type="EMBL" id="AP022829">
    <property type="protein sequence ID" value="BCA88510.1"/>
    <property type="molecule type" value="Genomic_DNA"/>
</dbReference>
<gene>
    <name evidence="5" type="ORF">ADCFC_10080</name>
</gene>
<organism evidence="5 6">
    <name type="scientific">Adlercreutzia hattorii</name>
    <dbReference type="NCBI Taxonomy" id="2707299"/>
    <lineage>
        <taxon>Bacteria</taxon>
        <taxon>Bacillati</taxon>
        <taxon>Actinomycetota</taxon>
        <taxon>Coriobacteriia</taxon>
        <taxon>Eggerthellales</taxon>
        <taxon>Eggerthellaceae</taxon>
        <taxon>Adlercreutzia</taxon>
    </lineage>
</organism>
<dbReference type="NCBIfam" id="TIGR01490">
    <property type="entry name" value="HAD-SF-IB-hyp1"/>
    <property type="match status" value="1"/>
</dbReference>
<protein>
    <recommendedName>
        <fullName evidence="7">HAD-IB family hydrolase</fullName>
    </recommendedName>
</protein>
<keyword evidence="2" id="KW-0479">Metal-binding</keyword>
<comment type="similarity">
    <text evidence="1">Belongs to the HAD-like hydrolase superfamily. SerB family.</text>
</comment>
<accession>A0A6F8SLN3</accession>
<reference evidence="6" key="1">
    <citation type="journal article" date="2020" name="Microbiol. Resour. Announc.">
        <title>Complete Genome Sequence of Adlercreutzia sp. Strain 8CFCBH1, a Potent Producer of Equol, Isolated from Healthy Japanese Feces.</title>
        <authorList>
            <person name="Ogata Y."/>
            <person name="Sakamoto M."/>
            <person name="Ohkuma M."/>
            <person name="Hattori M."/>
            <person name="Suda W."/>
        </authorList>
    </citation>
    <scope>NUCLEOTIDE SEQUENCE [LARGE SCALE GENOMIC DNA]</scope>
    <source>
        <strain evidence="6">8CFCBH1</strain>
    </source>
</reference>
<dbReference type="PANTHER" id="PTHR43344">
    <property type="entry name" value="PHOSPHOSERINE PHOSPHATASE"/>
    <property type="match status" value="1"/>
</dbReference>
<proteinExistence type="inferred from homology"/>
<reference evidence="6" key="2">
    <citation type="submission" date="2020-03" db="EMBL/GenBank/DDBJ databases">
        <title>Complete Genome Sequence of Adlercreutzia sp. strain 8CFCBH1 Producing Equol, Isolated from Healthy Japanese Feces.</title>
        <authorList>
            <person name="Ogata Y."/>
            <person name="Sakamoto M."/>
            <person name="Ohkuma M."/>
            <person name="Hattori M."/>
            <person name="Suda W."/>
        </authorList>
    </citation>
    <scope>NUCLEOTIDE SEQUENCE [LARGE SCALE GENOMIC DNA]</scope>
    <source>
        <strain evidence="6">8CFCBH1</strain>
    </source>
</reference>
<dbReference type="GO" id="GO:0016787">
    <property type="term" value="F:hydrolase activity"/>
    <property type="evidence" value="ECO:0007669"/>
    <property type="project" value="UniProtKB-KW"/>
</dbReference>
<dbReference type="GO" id="GO:0046872">
    <property type="term" value="F:metal ion binding"/>
    <property type="evidence" value="ECO:0007669"/>
    <property type="project" value="UniProtKB-KW"/>
</dbReference>
<dbReference type="InterPro" id="IPR006385">
    <property type="entry name" value="HAD_hydro_SerB1"/>
</dbReference>
<keyword evidence="4" id="KW-0460">Magnesium</keyword>
<sequence>MTNLTAQLEDERVIMPQASTYVRIPDDAAFRGEAGPLPAGVRRVTPDALGAVRLMDGPIARNAEGKVQVAAFDFDGTCIQGNSPVMLVRYLVRRRMLSPSVVARILSWAFAYKTRLPQNEAWVRGLVFRAFAGRPVAEVNGFLRDFYDQVIDRRFRADAEAEMAAHEEAGHAVVCVSATFEPIIAAAMERRPIQYAIATRMRVDFQGNYTDEVEGEPIEGPEKVVVLRRLCDELFGADGWELAWAYGDHHSDRAMLAAAKSAYAVTPDRPLTRTANAQGYDILEW</sequence>